<name>A0A5Q0TSC0_SCOMX</name>
<evidence type="ECO:0000256" key="9">
    <source>
        <dbReference type="ARBA" id="ARBA00035021"/>
    </source>
</evidence>
<comment type="subunit">
    <text evidence="9">Component of the small ribosomal subunit.</text>
</comment>
<dbReference type="Pfam" id="PF01476">
    <property type="entry name" value="LysM"/>
    <property type="match status" value="1"/>
</dbReference>
<evidence type="ECO:0000256" key="12">
    <source>
        <dbReference type="ARBA" id="ARBA00040995"/>
    </source>
</evidence>
<dbReference type="SUPFAM" id="SSF54106">
    <property type="entry name" value="LysM domain"/>
    <property type="match status" value="1"/>
</dbReference>
<dbReference type="PANTHER" id="PTHR20932:SF7">
    <property type="entry name" value="AND PUTATIVE PEPTIDOGLYCAN-BINDING DOMAIN-CONTAINING PROTEIN 4-RELATED"/>
    <property type="match status" value="1"/>
</dbReference>
<evidence type="ECO:0000259" key="15">
    <source>
        <dbReference type="PROSITE" id="PS51782"/>
    </source>
</evidence>
<dbReference type="PROSITE" id="PS00646">
    <property type="entry name" value="RIBOSOMAL_S13_1"/>
    <property type="match status" value="1"/>
</dbReference>
<keyword evidence="5 14" id="KW-1133">Transmembrane helix</keyword>
<evidence type="ECO:0000256" key="14">
    <source>
        <dbReference type="SAM" id="Phobius"/>
    </source>
</evidence>
<proteinExistence type="evidence at transcript level"/>
<feature type="domain" description="LysM" evidence="15">
    <location>
        <begin position="68"/>
        <end position="112"/>
    </location>
</feature>
<evidence type="ECO:0000256" key="5">
    <source>
        <dbReference type="ARBA" id="ARBA00022989"/>
    </source>
</evidence>
<evidence type="ECO:0000256" key="13">
    <source>
        <dbReference type="SAM" id="MobiDB-lite"/>
    </source>
</evidence>
<evidence type="ECO:0000256" key="4">
    <source>
        <dbReference type="ARBA" id="ARBA00022980"/>
    </source>
</evidence>
<accession>A0A5Q0TSC0</accession>
<dbReference type="InterPro" id="IPR010979">
    <property type="entry name" value="Ribosomal_uS13-like_H2TH"/>
</dbReference>
<keyword evidence="7" id="KW-0325">Glycoprotein</keyword>
<evidence type="ECO:0000256" key="2">
    <source>
        <dbReference type="ARBA" id="ARBA00008080"/>
    </source>
</evidence>
<evidence type="ECO:0000256" key="3">
    <source>
        <dbReference type="ARBA" id="ARBA00022692"/>
    </source>
</evidence>
<evidence type="ECO:0000256" key="11">
    <source>
        <dbReference type="ARBA" id="ARBA00035468"/>
    </source>
</evidence>
<comment type="subcellular location">
    <subcellularLocation>
        <location evidence="1">Membrane</location>
        <topology evidence="1">Single-pass membrane protein</topology>
    </subcellularLocation>
</comment>
<dbReference type="InterPro" id="IPR036779">
    <property type="entry name" value="LysM_dom_sf"/>
</dbReference>
<evidence type="ECO:0000256" key="7">
    <source>
        <dbReference type="ARBA" id="ARBA00023180"/>
    </source>
</evidence>
<dbReference type="InterPro" id="IPR018392">
    <property type="entry name" value="LysM"/>
</dbReference>
<evidence type="ECO:0000256" key="1">
    <source>
        <dbReference type="ARBA" id="ARBA00004167"/>
    </source>
</evidence>
<dbReference type="PROSITE" id="PS50159">
    <property type="entry name" value="RIBOSOMAL_S13_2"/>
    <property type="match status" value="1"/>
</dbReference>
<dbReference type="GO" id="GO:0006412">
    <property type="term" value="P:translation"/>
    <property type="evidence" value="ECO:0007669"/>
    <property type="project" value="InterPro"/>
</dbReference>
<dbReference type="PROSITE" id="PS51782">
    <property type="entry name" value="LYSM"/>
    <property type="match status" value="1"/>
</dbReference>
<dbReference type="EMBL" id="MH919382">
    <property type="protein sequence ID" value="QGA69877.1"/>
    <property type="molecule type" value="mRNA"/>
</dbReference>
<evidence type="ECO:0000256" key="10">
    <source>
        <dbReference type="ARBA" id="ARBA00035166"/>
    </source>
</evidence>
<keyword evidence="6 14" id="KW-0472">Membrane</keyword>
<feature type="transmembrane region" description="Helical" evidence="14">
    <location>
        <begin position="209"/>
        <end position="230"/>
    </location>
</feature>
<comment type="similarity">
    <text evidence="2">Belongs to the universal ribosomal protein uS13 family.</text>
</comment>
<dbReference type="SUPFAM" id="SSF46946">
    <property type="entry name" value="S13-like H2TH domain"/>
    <property type="match status" value="1"/>
</dbReference>
<sequence length="295" mass="33861">MRRGEHAPRAFQAPVDVHASADGQVYMFNRRPNESASSSDGEDLDVMEMRPCVLREQEQDRQRNVQLLERKVEDGDNLNKLALHYGCKVADIKRVNNLMQEQDLFALTSIKIPVQKHSFLTETYTDKKEEEVMPQSSTVPVKPQDRARGQPHVQEVTDFLMEVDNDIEKLIQNTNNQDDDMLDNSEKEQRFGLRGQGLTSHGADWGIQWWNAVVAVLLIGIILPLFYVIYIKTKDGKYSQVLANGLDNKLREDLERLKKIRAHRGFRHFWGLRVRGQHTKTTGRGGRTVGVSKKK</sequence>
<dbReference type="Gene3D" id="4.10.910.10">
    <property type="entry name" value="30s ribosomal protein s13, domain 2"/>
    <property type="match status" value="1"/>
</dbReference>
<protein>
    <recommendedName>
        <fullName evidence="12">LysM and putative peptidoglycan-binding domain-containing protein 4</fullName>
    </recommendedName>
    <alternativeName>
        <fullName evidence="11">40S ribosomal protein S18</fullName>
    </alternativeName>
    <alternativeName>
        <fullName evidence="10">Small ribosomal subunit protein uS13</fullName>
    </alternativeName>
</protein>
<dbReference type="GO" id="GO:1990904">
    <property type="term" value="C:ribonucleoprotein complex"/>
    <property type="evidence" value="ECO:0007669"/>
    <property type="project" value="UniProtKB-KW"/>
</dbReference>
<reference evidence="16" key="1">
    <citation type="journal article" date="2019" name="Fish Shellfish Immunol.">
        <title>Molecular identification and expression analysis of four Lysin motif (LysM) domain-containing proteins from turbot (Scophthalmus maximus).</title>
        <authorList>
            <person name="Zhao C."/>
            <person name="Jiang G."/>
            <person name="Zhou S."/>
            <person name="Wang G."/>
            <person name="Sha Z."/>
            <person name="Sun Y."/>
            <person name="Xiu Y."/>
        </authorList>
    </citation>
    <scope>NUCLEOTIDE SEQUENCE</scope>
</reference>
<dbReference type="SMART" id="SM00257">
    <property type="entry name" value="LysM"/>
    <property type="match status" value="1"/>
</dbReference>
<feature type="region of interest" description="Disordered" evidence="13">
    <location>
        <begin position="126"/>
        <end position="150"/>
    </location>
</feature>
<dbReference type="CDD" id="cd00118">
    <property type="entry name" value="LysM"/>
    <property type="match status" value="1"/>
</dbReference>
<evidence type="ECO:0000313" key="16">
    <source>
        <dbReference type="EMBL" id="QGA69877.1"/>
    </source>
</evidence>
<dbReference type="InterPro" id="IPR045030">
    <property type="entry name" value="LYSM1-4"/>
</dbReference>
<dbReference type="GO" id="GO:0003735">
    <property type="term" value="F:structural constituent of ribosome"/>
    <property type="evidence" value="ECO:0007669"/>
    <property type="project" value="InterPro"/>
</dbReference>
<dbReference type="InterPro" id="IPR001892">
    <property type="entry name" value="Ribosomal_uS13"/>
</dbReference>
<dbReference type="GO" id="GO:0003723">
    <property type="term" value="F:RNA binding"/>
    <property type="evidence" value="ECO:0007669"/>
    <property type="project" value="InterPro"/>
</dbReference>
<dbReference type="Pfam" id="PF00416">
    <property type="entry name" value="Ribosomal_S13"/>
    <property type="match status" value="1"/>
</dbReference>
<organism evidence="16">
    <name type="scientific">Scophthalmus maximus</name>
    <name type="common">Turbot</name>
    <name type="synonym">Psetta maxima</name>
    <dbReference type="NCBI Taxonomy" id="52904"/>
    <lineage>
        <taxon>Eukaryota</taxon>
        <taxon>Metazoa</taxon>
        <taxon>Chordata</taxon>
        <taxon>Craniata</taxon>
        <taxon>Vertebrata</taxon>
        <taxon>Euteleostomi</taxon>
        <taxon>Actinopterygii</taxon>
        <taxon>Neopterygii</taxon>
        <taxon>Teleostei</taxon>
        <taxon>Neoteleostei</taxon>
        <taxon>Acanthomorphata</taxon>
        <taxon>Carangaria</taxon>
        <taxon>Pleuronectiformes</taxon>
        <taxon>Pleuronectoidei</taxon>
        <taxon>Scophthalmidae</taxon>
        <taxon>Scophthalmus</taxon>
    </lineage>
</organism>
<dbReference type="GO" id="GO:0005840">
    <property type="term" value="C:ribosome"/>
    <property type="evidence" value="ECO:0007669"/>
    <property type="project" value="UniProtKB-KW"/>
</dbReference>
<dbReference type="GO" id="GO:0016020">
    <property type="term" value="C:membrane"/>
    <property type="evidence" value="ECO:0007669"/>
    <property type="project" value="UniProtKB-SubCell"/>
</dbReference>
<evidence type="ECO:0000256" key="6">
    <source>
        <dbReference type="ARBA" id="ARBA00023136"/>
    </source>
</evidence>
<dbReference type="AlphaFoldDB" id="A0A5Q0TSC0"/>
<gene>
    <name evidence="16" type="primary">lysmd4</name>
</gene>
<dbReference type="InterPro" id="IPR018269">
    <property type="entry name" value="Ribosomal_uS13_CS"/>
</dbReference>
<keyword evidence="4" id="KW-0689">Ribosomal protein</keyword>
<dbReference type="InterPro" id="IPR027437">
    <property type="entry name" value="Rbsml_uS13_C"/>
</dbReference>
<keyword evidence="8" id="KW-0687">Ribonucleoprotein</keyword>
<dbReference type="PANTHER" id="PTHR20932">
    <property type="entry name" value="LYSM AND PUTATIVE PEPTIDOGLYCAN-BINDING DOMAIN-CONTAINING PROTEIN"/>
    <property type="match status" value="1"/>
</dbReference>
<evidence type="ECO:0000256" key="8">
    <source>
        <dbReference type="ARBA" id="ARBA00023274"/>
    </source>
</evidence>
<dbReference type="FunFam" id="4.10.910.10:FF:000002">
    <property type="entry name" value="40S ribosomal protein S18"/>
    <property type="match status" value="1"/>
</dbReference>
<keyword evidence="3 14" id="KW-0812">Transmembrane</keyword>
<dbReference type="Gene3D" id="3.10.350.10">
    <property type="entry name" value="LysM domain"/>
    <property type="match status" value="1"/>
</dbReference>